<gene>
    <name evidence="4 6" type="primary">fliE</name>
    <name evidence="6" type="ORF">CLORY_13630</name>
</gene>
<dbReference type="GO" id="GO:0003774">
    <property type="term" value="F:cytoskeletal motor activity"/>
    <property type="evidence" value="ECO:0007669"/>
    <property type="project" value="InterPro"/>
</dbReference>
<dbReference type="PANTHER" id="PTHR34653">
    <property type="match status" value="1"/>
</dbReference>
<evidence type="ECO:0000256" key="5">
    <source>
        <dbReference type="NCBIfam" id="TIGR00205"/>
    </source>
</evidence>
<evidence type="ECO:0000256" key="4">
    <source>
        <dbReference type="HAMAP-Rule" id="MF_00724"/>
    </source>
</evidence>
<dbReference type="GO" id="GO:0005198">
    <property type="term" value="F:structural molecule activity"/>
    <property type="evidence" value="ECO:0007669"/>
    <property type="project" value="UniProtKB-UniRule"/>
</dbReference>
<keyword evidence="3 4" id="KW-0975">Bacterial flagellum</keyword>
<dbReference type="GO" id="GO:0071973">
    <property type="term" value="P:bacterial-type flagellum-dependent cell motility"/>
    <property type="evidence" value="ECO:0007669"/>
    <property type="project" value="InterPro"/>
</dbReference>
<keyword evidence="7" id="KW-1185">Reference proteome</keyword>
<comment type="caution">
    <text evidence="6">The sequence shown here is derived from an EMBL/GenBank/DDBJ whole genome shotgun (WGS) entry which is preliminary data.</text>
</comment>
<keyword evidence="6" id="KW-0969">Cilium</keyword>
<evidence type="ECO:0000256" key="2">
    <source>
        <dbReference type="ARBA" id="ARBA00009272"/>
    </source>
</evidence>
<proteinExistence type="inferred from homology"/>
<evidence type="ECO:0000256" key="3">
    <source>
        <dbReference type="ARBA" id="ARBA00023143"/>
    </source>
</evidence>
<dbReference type="Proteomes" id="UP000190080">
    <property type="component" value="Unassembled WGS sequence"/>
</dbReference>
<evidence type="ECO:0000256" key="1">
    <source>
        <dbReference type="ARBA" id="ARBA00004117"/>
    </source>
</evidence>
<dbReference type="Pfam" id="PF02049">
    <property type="entry name" value="FliE"/>
    <property type="match status" value="1"/>
</dbReference>
<dbReference type="EMBL" id="MZGV01000010">
    <property type="protein sequence ID" value="OPJ63280.1"/>
    <property type="molecule type" value="Genomic_DNA"/>
</dbReference>
<organism evidence="6 7">
    <name type="scientific">Clostridium oryzae</name>
    <dbReference type="NCBI Taxonomy" id="1450648"/>
    <lineage>
        <taxon>Bacteria</taxon>
        <taxon>Bacillati</taxon>
        <taxon>Bacillota</taxon>
        <taxon>Clostridia</taxon>
        <taxon>Eubacteriales</taxon>
        <taxon>Clostridiaceae</taxon>
        <taxon>Clostridium</taxon>
    </lineage>
</organism>
<comment type="subcellular location">
    <subcellularLocation>
        <location evidence="1 4">Bacterial flagellum basal body</location>
    </subcellularLocation>
</comment>
<name>A0A1V4ITZ0_9CLOT</name>
<comment type="similarity">
    <text evidence="2 4">Belongs to the FliE family.</text>
</comment>
<protein>
    <recommendedName>
        <fullName evidence="4 5">Flagellar hook-basal body complex protein FliE</fullName>
    </recommendedName>
</protein>
<dbReference type="HAMAP" id="MF_00724">
    <property type="entry name" value="FliE"/>
    <property type="match status" value="1"/>
</dbReference>
<dbReference type="GO" id="GO:0009425">
    <property type="term" value="C:bacterial-type flagellum basal body"/>
    <property type="evidence" value="ECO:0007669"/>
    <property type="project" value="UniProtKB-SubCell"/>
</dbReference>
<dbReference type="STRING" id="1450648.CLORY_13630"/>
<dbReference type="RefSeq" id="WP_079422776.1">
    <property type="nucleotide sequence ID" value="NZ_MZGV01000010.1"/>
</dbReference>
<dbReference type="PRINTS" id="PR01006">
    <property type="entry name" value="FLGHOOKFLIE"/>
</dbReference>
<accession>A0A1V4ITZ0</accession>
<dbReference type="OrthoDB" id="9812413at2"/>
<dbReference type="AlphaFoldDB" id="A0A1V4ITZ0"/>
<sequence>MQISNDFVRGTLAALNGSTQTNSSNVNNTSASGVDSFASLLTDKLDQVNNKQLKADSDTESFIKGDNINIHQVMLSTEEAKLSLETAVQIRNKLVEAYQEINRMQL</sequence>
<evidence type="ECO:0000313" key="6">
    <source>
        <dbReference type="EMBL" id="OPJ63280.1"/>
    </source>
</evidence>
<keyword evidence="6" id="KW-0966">Cell projection</keyword>
<evidence type="ECO:0000313" key="7">
    <source>
        <dbReference type="Proteomes" id="UP000190080"/>
    </source>
</evidence>
<reference evidence="6 7" key="1">
    <citation type="submission" date="2017-03" db="EMBL/GenBank/DDBJ databases">
        <title>Genome sequence of Clostridium oryzae DSM 28571.</title>
        <authorList>
            <person name="Poehlein A."/>
            <person name="Daniel R."/>
        </authorList>
    </citation>
    <scope>NUCLEOTIDE SEQUENCE [LARGE SCALE GENOMIC DNA]</scope>
    <source>
        <strain evidence="6 7">DSM 28571</strain>
    </source>
</reference>
<dbReference type="NCBIfam" id="TIGR00205">
    <property type="entry name" value="fliE"/>
    <property type="match status" value="1"/>
</dbReference>
<keyword evidence="6" id="KW-0282">Flagellum</keyword>
<dbReference type="PANTHER" id="PTHR34653:SF1">
    <property type="entry name" value="FLAGELLAR HOOK-BASAL BODY COMPLEX PROTEIN FLIE"/>
    <property type="match status" value="1"/>
</dbReference>
<dbReference type="InterPro" id="IPR001624">
    <property type="entry name" value="FliE"/>
</dbReference>